<evidence type="ECO:0000313" key="2">
    <source>
        <dbReference type="EMBL" id="STY63907.1"/>
    </source>
</evidence>
<dbReference type="Proteomes" id="UP000254802">
    <property type="component" value="Unassembled WGS sequence"/>
</dbReference>
<dbReference type="Pfam" id="PF04392">
    <property type="entry name" value="ABC_sub_bind"/>
    <property type="match status" value="1"/>
</dbReference>
<dbReference type="PANTHER" id="PTHR35271">
    <property type="entry name" value="ABC TRANSPORTER, SUBSTRATE-BINDING LIPOPROTEIN-RELATED"/>
    <property type="match status" value="1"/>
</dbReference>
<dbReference type="AlphaFoldDB" id="A0A378N7U5"/>
<sequence>MKFHKTLLVTLLSSLSVAALAQDKIQNVAITAIVEHPALDSIRKGVIEELAREGFVDGKNIKIDYQSAQGSTATAAQIARKFVGDKADIIIPITTPSAQPVVAATRSIPIVFSGVTDPVAAKLVKSWEPSGTNVTGFQTTKRWLHK</sequence>
<evidence type="ECO:0000256" key="1">
    <source>
        <dbReference type="SAM" id="SignalP"/>
    </source>
</evidence>
<name>A0A378N7U5_MANHA</name>
<dbReference type="SUPFAM" id="SSF53822">
    <property type="entry name" value="Periplasmic binding protein-like I"/>
    <property type="match status" value="1"/>
</dbReference>
<dbReference type="InterPro" id="IPR028082">
    <property type="entry name" value="Peripla_BP_I"/>
</dbReference>
<dbReference type="InterPro" id="IPR007487">
    <property type="entry name" value="ABC_transpt-TYRBP-like"/>
</dbReference>
<dbReference type="STRING" id="75985.WC39_07300"/>
<organism evidence="2 3">
    <name type="scientific">Mannheimia haemolytica</name>
    <name type="common">Pasteurella haemolytica</name>
    <dbReference type="NCBI Taxonomy" id="75985"/>
    <lineage>
        <taxon>Bacteria</taxon>
        <taxon>Pseudomonadati</taxon>
        <taxon>Pseudomonadota</taxon>
        <taxon>Gammaproteobacteria</taxon>
        <taxon>Pasteurellales</taxon>
        <taxon>Pasteurellaceae</taxon>
        <taxon>Mannheimia</taxon>
    </lineage>
</organism>
<feature type="chain" id="PRO_5016656223" evidence="1">
    <location>
        <begin position="22"/>
        <end position="146"/>
    </location>
</feature>
<keyword evidence="1" id="KW-0732">Signal</keyword>
<feature type="signal peptide" evidence="1">
    <location>
        <begin position="1"/>
        <end position="21"/>
    </location>
</feature>
<dbReference type="PANTHER" id="PTHR35271:SF1">
    <property type="entry name" value="ABC TRANSPORTER, SUBSTRATE-BINDING LIPOPROTEIN"/>
    <property type="match status" value="1"/>
</dbReference>
<dbReference type="Gene3D" id="3.40.50.2300">
    <property type="match status" value="1"/>
</dbReference>
<gene>
    <name evidence="2" type="ORF">NCTC10638_03079</name>
</gene>
<protein>
    <submittedName>
        <fullName evidence="2">ABC-type uncharacterized transport system, periplasmic component</fullName>
    </submittedName>
</protein>
<reference evidence="2 3" key="1">
    <citation type="submission" date="2018-06" db="EMBL/GenBank/DDBJ databases">
        <authorList>
            <consortium name="Pathogen Informatics"/>
            <person name="Doyle S."/>
        </authorList>
    </citation>
    <scope>NUCLEOTIDE SEQUENCE [LARGE SCALE GENOMIC DNA]</scope>
    <source>
        <strain evidence="2 3">NCTC10638</strain>
    </source>
</reference>
<proteinExistence type="predicted"/>
<dbReference type="EMBL" id="UGPN01000002">
    <property type="protein sequence ID" value="STY63907.1"/>
    <property type="molecule type" value="Genomic_DNA"/>
</dbReference>
<accession>A0A378N7U5</accession>
<evidence type="ECO:0000313" key="3">
    <source>
        <dbReference type="Proteomes" id="UP000254802"/>
    </source>
</evidence>